<comment type="caution">
    <text evidence="1">The sequence shown here is derived from an EMBL/GenBank/DDBJ whole genome shotgun (WGS) entry which is preliminary data.</text>
</comment>
<evidence type="ECO:0000313" key="2">
    <source>
        <dbReference type="Proteomes" id="UP000315540"/>
    </source>
</evidence>
<sequence length="324" mass="37663">MKTEIKKIGFVRADSGQLMICDPCFINNHFKTDDVDRYSNHTIFKHTKDQSLWQFSYNGKIKSYHKKVNQFPGGYNDVIPKYKKTPQELMELEEFIDSGIDPEPHIKEGDFSFDGMCKMNSKKSYGQFVFENSKHAGVTFILGYGDGTYPVYAELKDDIIQKVWIEFSDDQNMEKIITKSTNRTVYVLEHYRGYMLVLPEIDADLQQIEVYDPENDTLFIVGLDDSKSQGNKQSIHLDDPIKAAKEYVDWNERNTDFILLDSVGSFIDNRGIVYPKLVNGLPDIENHMNIQDTYSEWRESLSDIDKKEVEKMIGMKIKDIPYPY</sequence>
<protein>
    <submittedName>
        <fullName evidence="1">Uncharacterized protein</fullName>
    </submittedName>
</protein>
<dbReference type="OrthoDB" id="771660at2"/>
<gene>
    <name evidence="1" type="ORF">FHK87_10995</name>
</gene>
<dbReference type="Proteomes" id="UP000315540">
    <property type="component" value="Unassembled WGS sequence"/>
</dbReference>
<accession>A0A504JDL9</accession>
<evidence type="ECO:0000313" key="1">
    <source>
        <dbReference type="EMBL" id="TPN85808.1"/>
    </source>
</evidence>
<dbReference type="RefSeq" id="WP_140592782.1">
    <property type="nucleotide sequence ID" value="NZ_VFWZ01000003.1"/>
</dbReference>
<proteinExistence type="predicted"/>
<keyword evidence="2" id="KW-1185">Reference proteome</keyword>
<name>A0A504JDL9_9FLAO</name>
<dbReference type="AlphaFoldDB" id="A0A504JDL9"/>
<organism evidence="1 2">
    <name type="scientific">Aquimarina algicola</name>
    <dbReference type="NCBI Taxonomy" id="2589995"/>
    <lineage>
        <taxon>Bacteria</taxon>
        <taxon>Pseudomonadati</taxon>
        <taxon>Bacteroidota</taxon>
        <taxon>Flavobacteriia</taxon>
        <taxon>Flavobacteriales</taxon>
        <taxon>Flavobacteriaceae</taxon>
        <taxon>Aquimarina</taxon>
    </lineage>
</organism>
<dbReference type="EMBL" id="VFWZ01000003">
    <property type="protein sequence ID" value="TPN85808.1"/>
    <property type="molecule type" value="Genomic_DNA"/>
</dbReference>
<reference evidence="1 2" key="1">
    <citation type="submission" date="2019-06" db="EMBL/GenBank/DDBJ databases">
        <authorList>
            <person name="Meng X."/>
        </authorList>
    </citation>
    <scope>NUCLEOTIDE SEQUENCE [LARGE SCALE GENOMIC DNA]</scope>
    <source>
        <strain evidence="1 2">M625</strain>
    </source>
</reference>